<evidence type="ECO:0000256" key="1">
    <source>
        <dbReference type="SAM" id="MobiDB-lite"/>
    </source>
</evidence>
<feature type="compositionally biased region" description="Basic and acidic residues" evidence="1">
    <location>
        <begin position="18"/>
        <end position="31"/>
    </location>
</feature>
<feature type="region of interest" description="Disordered" evidence="1">
    <location>
        <begin position="18"/>
        <end position="37"/>
    </location>
</feature>
<protein>
    <submittedName>
        <fullName evidence="2">DUF1534 domain-containing protein</fullName>
    </submittedName>
</protein>
<dbReference type="Proteomes" id="UP000006426">
    <property type="component" value="Chromosome"/>
</dbReference>
<dbReference type="AlphaFoldDB" id="A0AAD0PUE6"/>
<dbReference type="EMBL" id="CP031225">
    <property type="protein sequence ID" value="AXH58257.1"/>
    <property type="molecule type" value="Genomic_DNA"/>
</dbReference>
<dbReference type="AntiFam" id="ANF00261">
    <property type="entry name" value="Protein of unknown function (DUF1534)"/>
</dbReference>
<proteinExistence type="predicted"/>
<organism evidence="2 3">
    <name type="scientific">Pseudomonas amygdali pv. lachrymans str. M301315</name>
    <dbReference type="NCBI Taxonomy" id="629260"/>
    <lineage>
        <taxon>Bacteria</taxon>
        <taxon>Pseudomonadati</taxon>
        <taxon>Pseudomonadota</taxon>
        <taxon>Gammaproteobacteria</taxon>
        <taxon>Pseudomonadales</taxon>
        <taxon>Pseudomonadaceae</taxon>
        <taxon>Pseudomonas</taxon>
        <taxon>Pseudomonas amygdali</taxon>
    </lineage>
</organism>
<reference evidence="2 3" key="1">
    <citation type="journal article" date="2011" name="PLoS Pathog.">
        <title>Dynamic evolution of pathogenicity revealed by sequencing and comparative genomics of 19 Pseudomonas syringae isolates.</title>
        <authorList>
            <person name="Baltrus D.A."/>
            <person name="Nishimura M.T."/>
            <person name="Romanchuk A."/>
            <person name="Chang J.H."/>
            <person name="Mukhtar M.S."/>
            <person name="Cherkis K."/>
            <person name="Roach J."/>
            <person name="Grant S.R."/>
            <person name="Jones C.D."/>
            <person name="Dangl J.L."/>
        </authorList>
    </citation>
    <scope>NUCLEOTIDE SEQUENCE [LARGE SCALE GENOMIC DNA]</scope>
    <source>
        <strain evidence="2 3">M301315</strain>
    </source>
</reference>
<evidence type="ECO:0000313" key="2">
    <source>
        <dbReference type="EMBL" id="AXH58257.1"/>
    </source>
</evidence>
<name>A0AAD0PUE6_PSEAV</name>
<accession>A0AAD0PUE6</accession>
<gene>
    <name evidence="2" type="ORF">PLA107_025715</name>
</gene>
<evidence type="ECO:0000313" key="3">
    <source>
        <dbReference type="Proteomes" id="UP000006426"/>
    </source>
</evidence>
<sequence>MRLSFRTLQRGNAVLDALRRQEDAERPERHATQSVAR</sequence>